<protein>
    <submittedName>
        <fullName evidence="3">Tripartite tricarboxylate transporter permease</fullName>
    </submittedName>
</protein>
<feature type="transmembrane region" description="Helical" evidence="1">
    <location>
        <begin position="386"/>
        <end position="404"/>
    </location>
</feature>
<feature type="transmembrane region" description="Helical" evidence="1">
    <location>
        <begin position="203"/>
        <end position="223"/>
    </location>
</feature>
<feature type="transmembrane region" description="Helical" evidence="1">
    <location>
        <begin position="108"/>
        <end position="132"/>
    </location>
</feature>
<evidence type="ECO:0000259" key="2">
    <source>
        <dbReference type="Pfam" id="PF01970"/>
    </source>
</evidence>
<keyword evidence="1" id="KW-0812">Transmembrane</keyword>
<feature type="transmembrane region" description="Helical" evidence="1">
    <location>
        <begin position="20"/>
        <end position="39"/>
    </location>
</feature>
<gene>
    <name evidence="3" type="ORF">KB449_29535</name>
</gene>
<feature type="transmembrane region" description="Helical" evidence="1">
    <location>
        <begin position="45"/>
        <end position="69"/>
    </location>
</feature>
<dbReference type="PANTHER" id="PTHR35342">
    <property type="entry name" value="TRICARBOXYLIC TRANSPORT PROTEIN"/>
    <property type="match status" value="1"/>
</dbReference>
<evidence type="ECO:0000313" key="3">
    <source>
        <dbReference type="EMBL" id="MDI4649115.1"/>
    </source>
</evidence>
<proteinExistence type="predicted"/>
<keyword evidence="1" id="KW-0472">Membrane</keyword>
<name>A0ABT6TQS5_9BACL</name>
<feature type="transmembrane region" description="Helical" evidence="1">
    <location>
        <begin position="138"/>
        <end position="159"/>
    </location>
</feature>
<feature type="transmembrane region" description="Helical" evidence="1">
    <location>
        <begin position="470"/>
        <end position="490"/>
    </location>
</feature>
<accession>A0ABT6TQS5</accession>
<feature type="transmembrane region" description="Helical" evidence="1">
    <location>
        <begin position="166"/>
        <end position="183"/>
    </location>
</feature>
<evidence type="ECO:0000313" key="4">
    <source>
        <dbReference type="Proteomes" id="UP001161691"/>
    </source>
</evidence>
<dbReference type="Pfam" id="PF01970">
    <property type="entry name" value="TctA"/>
    <property type="match status" value="1"/>
</dbReference>
<keyword evidence="1" id="KW-1133">Transmembrane helix</keyword>
<dbReference type="Proteomes" id="UP001161691">
    <property type="component" value="Unassembled WGS sequence"/>
</dbReference>
<organism evidence="3 4">
    <name type="scientific">Cohnella hashimotonis</name>
    <dbReference type="NCBI Taxonomy" id="2826895"/>
    <lineage>
        <taxon>Bacteria</taxon>
        <taxon>Bacillati</taxon>
        <taxon>Bacillota</taxon>
        <taxon>Bacilli</taxon>
        <taxon>Bacillales</taxon>
        <taxon>Paenibacillaceae</taxon>
        <taxon>Cohnella</taxon>
    </lineage>
</organism>
<dbReference type="EMBL" id="JAGRPV010000001">
    <property type="protein sequence ID" value="MDI4649115.1"/>
    <property type="molecule type" value="Genomic_DNA"/>
</dbReference>
<feature type="transmembrane region" description="Helical" evidence="1">
    <location>
        <begin position="258"/>
        <end position="281"/>
    </location>
</feature>
<dbReference type="InterPro" id="IPR002823">
    <property type="entry name" value="DUF112_TM"/>
</dbReference>
<sequence>MDTLNAMLSGFEVALSWHNLMYCLIGVLIGNIVGVLPGLGPTATISLLLPFAFTLPPESSIIMMAGIYYGAMYGGSITSTLLDLPGEAASVVTTFDGYQMTKQGRAGIALGIAAIGSFVAGTLAVIGLSFLAPGLANFAVKFGAPEYAVLTSLGILLVAYLGTKSFLKSAVCAAFGLLLATIGQDPITGSVRLTFGSNHLLGGIDFAAMAMGVFGVGEILYNLEHLSKGTLKQTKVGRVWPTVKDFAQAKWAIVRGSVIGFFVGILPGGGSIIATVASYGVEKKVSKTPERFGKGAIEGVAGPESANNAAAGAAFIPLLTLGIPSDAVMALIFGTLLLNGITPGPQLIGEHPDLFWGVVSSMYIGNALLLLLNLPFVGLFIQLLRVRSSILMAFAVVLTLIGVYSLGNDSFNMGVVLFFGVLGYLMRKAGFDPAPMVLAFVLGKILEGAFRQSLIMSNGDFAIFATRPLSGGLLGLTALGVLYAVASRLWKARRRSGGREMKG</sequence>
<reference evidence="3" key="1">
    <citation type="submission" date="2023-04" db="EMBL/GenBank/DDBJ databases">
        <title>Comparative genomic analysis of Cohnella hashimotonis sp. nov., isolated from the International Space Station.</title>
        <authorList>
            <person name="Venkateswaran K."/>
            <person name="Simpson A."/>
        </authorList>
    </citation>
    <scope>NUCLEOTIDE SEQUENCE</scope>
    <source>
        <strain evidence="3">F6_2S_P_1</strain>
    </source>
</reference>
<feature type="domain" description="DUF112" evidence="2">
    <location>
        <begin position="20"/>
        <end position="438"/>
    </location>
</feature>
<keyword evidence="4" id="KW-1185">Reference proteome</keyword>
<evidence type="ECO:0000256" key="1">
    <source>
        <dbReference type="SAM" id="Phobius"/>
    </source>
</evidence>
<feature type="transmembrane region" description="Helical" evidence="1">
    <location>
        <begin position="354"/>
        <end position="374"/>
    </location>
</feature>
<comment type="caution">
    <text evidence="3">The sequence shown here is derived from an EMBL/GenBank/DDBJ whole genome shotgun (WGS) entry which is preliminary data.</text>
</comment>
<dbReference type="RefSeq" id="WP_282911778.1">
    <property type="nucleotide sequence ID" value="NZ_JAGRPV010000001.1"/>
</dbReference>
<dbReference type="PANTHER" id="PTHR35342:SF5">
    <property type="entry name" value="TRICARBOXYLIC TRANSPORT PROTEIN"/>
    <property type="match status" value="1"/>
</dbReference>